<dbReference type="AlphaFoldDB" id="A0ABD5VFN5"/>
<dbReference type="Proteomes" id="UP001596395">
    <property type="component" value="Unassembled WGS sequence"/>
</dbReference>
<dbReference type="EMBL" id="JBHSXN010000003">
    <property type="protein sequence ID" value="MFC6954359.1"/>
    <property type="molecule type" value="Genomic_DNA"/>
</dbReference>
<feature type="transmembrane region" description="Helical" evidence="1">
    <location>
        <begin position="47"/>
        <end position="66"/>
    </location>
</feature>
<keyword evidence="1" id="KW-0812">Transmembrane</keyword>
<feature type="transmembrane region" description="Helical" evidence="1">
    <location>
        <begin position="26"/>
        <end position="41"/>
    </location>
</feature>
<keyword evidence="1" id="KW-0472">Membrane</keyword>
<evidence type="ECO:0000256" key="1">
    <source>
        <dbReference type="SAM" id="Phobius"/>
    </source>
</evidence>
<sequence>MTNSLTSMLGDDDSDPLANRRRDRRLFAALVAAAMTSFLTLDLLGHHVVAVATYWTLSVVAFAVLYRSDVVVDERDVALEQLASHHTILAVVAALVVLGPGLSALADAGIYDAPPLVDGALLGWVAVLAAWGLAYGVTRLRR</sequence>
<accession>A0ABD5VFN5</accession>
<gene>
    <name evidence="2" type="ORF">ACFQGB_15960</name>
</gene>
<organism evidence="2 3">
    <name type="scientific">Halorubellus litoreus</name>
    <dbReference type="NCBI Taxonomy" id="755308"/>
    <lineage>
        <taxon>Archaea</taxon>
        <taxon>Methanobacteriati</taxon>
        <taxon>Methanobacteriota</taxon>
        <taxon>Stenosarchaea group</taxon>
        <taxon>Halobacteria</taxon>
        <taxon>Halobacteriales</taxon>
        <taxon>Halorubellaceae</taxon>
        <taxon>Halorubellus</taxon>
    </lineage>
</organism>
<evidence type="ECO:0000313" key="3">
    <source>
        <dbReference type="Proteomes" id="UP001596395"/>
    </source>
</evidence>
<comment type="caution">
    <text evidence="2">The sequence shown here is derived from an EMBL/GenBank/DDBJ whole genome shotgun (WGS) entry which is preliminary data.</text>
</comment>
<keyword evidence="3" id="KW-1185">Reference proteome</keyword>
<keyword evidence="1" id="KW-1133">Transmembrane helix</keyword>
<feature type="transmembrane region" description="Helical" evidence="1">
    <location>
        <begin position="87"/>
        <end position="110"/>
    </location>
</feature>
<protein>
    <submittedName>
        <fullName evidence="2">DUF2178 domain-containing protein</fullName>
    </submittedName>
</protein>
<name>A0ABD5VFN5_9EURY</name>
<proteinExistence type="predicted"/>
<feature type="transmembrane region" description="Helical" evidence="1">
    <location>
        <begin position="116"/>
        <end position="137"/>
    </location>
</feature>
<evidence type="ECO:0000313" key="2">
    <source>
        <dbReference type="EMBL" id="MFC6954359.1"/>
    </source>
</evidence>
<reference evidence="2 3" key="1">
    <citation type="journal article" date="2019" name="Int. J. Syst. Evol. Microbiol.">
        <title>The Global Catalogue of Microorganisms (GCM) 10K type strain sequencing project: providing services to taxonomists for standard genome sequencing and annotation.</title>
        <authorList>
            <consortium name="The Broad Institute Genomics Platform"/>
            <consortium name="The Broad Institute Genome Sequencing Center for Infectious Disease"/>
            <person name="Wu L."/>
            <person name="Ma J."/>
        </authorList>
    </citation>
    <scope>NUCLEOTIDE SEQUENCE [LARGE SCALE GENOMIC DNA]</scope>
    <source>
        <strain evidence="2 3">GX26</strain>
    </source>
</reference>